<dbReference type="RefSeq" id="WP_247243109.1">
    <property type="nucleotide sequence ID" value="NZ_JALJRA010000004.1"/>
</dbReference>
<name>A0ABV2H3T3_9HYPH</name>
<evidence type="ECO:0000313" key="3">
    <source>
        <dbReference type="EMBL" id="MET3585207.1"/>
    </source>
</evidence>
<organism evidence="3 4">
    <name type="scientific">Pseudorhizobium tarimense</name>
    <dbReference type="NCBI Taxonomy" id="1079109"/>
    <lineage>
        <taxon>Bacteria</taxon>
        <taxon>Pseudomonadati</taxon>
        <taxon>Pseudomonadota</taxon>
        <taxon>Alphaproteobacteria</taxon>
        <taxon>Hyphomicrobiales</taxon>
        <taxon>Rhizobiaceae</taxon>
        <taxon>Rhizobium/Agrobacterium group</taxon>
        <taxon>Pseudorhizobium</taxon>
    </lineage>
</organism>
<reference evidence="3 4" key="1">
    <citation type="submission" date="2024-06" db="EMBL/GenBank/DDBJ databases">
        <title>Genomic Encyclopedia of Type Strains, Phase IV (KMG-IV): sequencing the most valuable type-strain genomes for metagenomic binning, comparative biology and taxonomic classification.</title>
        <authorList>
            <person name="Goeker M."/>
        </authorList>
    </citation>
    <scope>NUCLEOTIDE SEQUENCE [LARGE SCALE GENOMIC DNA]</scope>
    <source>
        <strain evidence="3 4">DSM 105042</strain>
    </source>
</reference>
<evidence type="ECO:0000259" key="2">
    <source>
        <dbReference type="Pfam" id="PF12680"/>
    </source>
</evidence>
<dbReference type="Proteomes" id="UP001549031">
    <property type="component" value="Unassembled WGS sequence"/>
</dbReference>
<feature type="domain" description="SnoaL-like" evidence="2">
    <location>
        <begin position="10"/>
        <end position="108"/>
    </location>
</feature>
<dbReference type="InterPro" id="IPR032710">
    <property type="entry name" value="NTF2-like_dom_sf"/>
</dbReference>
<accession>A0ABV2H3T3</accession>
<dbReference type="Gene3D" id="3.10.450.50">
    <property type="match status" value="1"/>
</dbReference>
<feature type="region of interest" description="Disordered" evidence="1">
    <location>
        <begin position="119"/>
        <end position="174"/>
    </location>
</feature>
<evidence type="ECO:0000256" key="1">
    <source>
        <dbReference type="SAM" id="MobiDB-lite"/>
    </source>
</evidence>
<evidence type="ECO:0000313" key="4">
    <source>
        <dbReference type="Proteomes" id="UP001549031"/>
    </source>
</evidence>
<gene>
    <name evidence="3" type="ORF">ABID21_001309</name>
</gene>
<dbReference type="EMBL" id="JBEPLJ010000004">
    <property type="protein sequence ID" value="MET3585207.1"/>
    <property type="molecule type" value="Genomic_DNA"/>
</dbReference>
<dbReference type="SUPFAM" id="SSF54427">
    <property type="entry name" value="NTF2-like"/>
    <property type="match status" value="1"/>
</dbReference>
<dbReference type="InterPro" id="IPR037401">
    <property type="entry name" value="SnoaL-like"/>
</dbReference>
<keyword evidence="4" id="KW-1185">Reference proteome</keyword>
<feature type="compositionally biased region" description="Basic and acidic residues" evidence="1">
    <location>
        <begin position="152"/>
        <end position="174"/>
    </location>
</feature>
<sequence length="174" mass="18972">MSQLTDQFIDALHRLEGDRDLNAMASLFSEDAEVANPLIHRENGGARAAKEFWSQYRDAFDDIRSDFRSVRDTDGVAFLEWHSEGSIDGQSFHYDGVSVIEEADGKIIAFRTYFDTRHIPNAHTRSGNGDAAGSTRNGNAASAGSQGQGGEAGRDEVVEAQREAAEQRADGGYS</sequence>
<protein>
    <submittedName>
        <fullName evidence="3">Ketosteroid isomerase-like protein</fullName>
    </submittedName>
</protein>
<comment type="caution">
    <text evidence="3">The sequence shown here is derived from an EMBL/GenBank/DDBJ whole genome shotgun (WGS) entry which is preliminary data.</text>
</comment>
<proteinExistence type="predicted"/>
<dbReference type="Pfam" id="PF12680">
    <property type="entry name" value="SnoaL_2"/>
    <property type="match status" value="1"/>
</dbReference>